<protein>
    <submittedName>
        <fullName evidence="1">Uncharacterized protein</fullName>
    </submittedName>
</protein>
<gene>
    <name evidence="1" type="ORF">SDC9_175338</name>
</gene>
<dbReference type="AlphaFoldDB" id="A0A645GV48"/>
<reference evidence="1" key="1">
    <citation type="submission" date="2019-08" db="EMBL/GenBank/DDBJ databases">
        <authorList>
            <person name="Kucharzyk K."/>
            <person name="Murdoch R.W."/>
            <person name="Higgins S."/>
            <person name="Loffler F."/>
        </authorList>
    </citation>
    <scope>NUCLEOTIDE SEQUENCE</scope>
</reference>
<accession>A0A645GV48</accession>
<dbReference type="EMBL" id="VSSQ01077954">
    <property type="protein sequence ID" value="MPN27904.1"/>
    <property type="molecule type" value="Genomic_DNA"/>
</dbReference>
<comment type="caution">
    <text evidence="1">The sequence shown here is derived from an EMBL/GenBank/DDBJ whole genome shotgun (WGS) entry which is preliminary data.</text>
</comment>
<name>A0A645GV48_9ZZZZ</name>
<organism evidence="1">
    <name type="scientific">bioreactor metagenome</name>
    <dbReference type="NCBI Taxonomy" id="1076179"/>
    <lineage>
        <taxon>unclassified sequences</taxon>
        <taxon>metagenomes</taxon>
        <taxon>ecological metagenomes</taxon>
    </lineage>
</organism>
<proteinExistence type="predicted"/>
<sequence length="82" mass="8840">MSYKTDAAFPHLREKDNSAAEIINVVTEAISKSSKKEMPPKAILNAVAAVAQKNRTKPPIVNALVCGVISCKDDRIAVESFV</sequence>
<evidence type="ECO:0000313" key="1">
    <source>
        <dbReference type="EMBL" id="MPN27904.1"/>
    </source>
</evidence>